<evidence type="ECO:0000313" key="4">
    <source>
        <dbReference type="EMBL" id="QDV67113.1"/>
    </source>
</evidence>
<dbReference type="KEGG" id="rcf:Poly24_08040"/>
<gene>
    <name evidence="4" type="ORF">Poly24_08040</name>
</gene>
<keyword evidence="5" id="KW-1185">Reference proteome</keyword>
<dbReference type="InterPro" id="IPR050261">
    <property type="entry name" value="FrsA_esterase"/>
</dbReference>
<dbReference type="Gene3D" id="3.40.50.1820">
    <property type="entry name" value="alpha/beta hydrolase"/>
    <property type="match status" value="1"/>
</dbReference>
<proteinExistence type="predicted"/>
<organism evidence="4 5">
    <name type="scientific">Rosistilla carotiformis</name>
    <dbReference type="NCBI Taxonomy" id="2528017"/>
    <lineage>
        <taxon>Bacteria</taxon>
        <taxon>Pseudomonadati</taxon>
        <taxon>Planctomycetota</taxon>
        <taxon>Planctomycetia</taxon>
        <taxon>Pirellulales</taxon>
        <taxon>Pirellulaceae</taxon>
        <taxon>Rosistilla</taxon>
    </lineage>
</organism>
<dbReference type="PANTHER" id="PTHR22946:SF9">
    <property type="entry name" value="POLYKETIDE TRANSFERASE AF380"/>
    <property type="match status" value="1"/>
</dbReference>
<dbReference type="GO" id="GO:0052689">
    <property type="term" value="F:carboxylic ester hydrolase activity"/>
    <property type="evidence" value="ECO:0007669"/>
    <property type="project" value="UniProtKB-ARBA"/>
</dbReference>
<protein>
    <submittedName>
        <fullName evidence="4">Alpha/beta hydrolase family protein</fullName>
    </submittedName>
</protein>
<evidence type="ECO:0000313" key="5">
    <source>
        <dbReference type="Proteomes" id="UP000315082"/>
    </source>
</evidence>
<reference evidence="4 5" key="1">
    <citation type="submission" date="2019-02" db="EMBL/GenBank/DDBJ databases">
        <title>Deep-cultivation of Planctomycetes and their phenomic and genomic characterization uncovers novel biology.</title>
        <authorList>
            <person name="Wiegand S."/>
            <person name="Jogler M."/>
            <person name="Boedeker C."/>
            <person name="Pinto D."/>
            <person name="Vollmers J."/>
            <person name="Rivas-Marin E."/>
            <person name="Kohn T."/>
            <person name="Peeters S.H."/>
            <person name="Heuer A."/>
            <person name="Rast P."/>
            <person name="Oberbeckmann S."/>
            <person name="Bunk B."/>
            <person name="Jeske O."/>
            <person name="Meyerdierks A."/>
            <person name="Storesund J.E."/>
            <person name="Kallscheuer N."/>
            <person name="Luecker S."/>
            <person name="Lage O.M."/>
            <person name="Pohl T."/>
            <person name="Merkel B.J."/>
            <person name="Hornburger P."/>
            <person name="Mueller R.-W."/>
            <person name="Bruemmer F."/>
            <person name="Labrenz M."/>
            <person name="Spormann A.M."/>
            <person name="Op den Camp H."/>
            <person name="Overmann J."/>
            <person name="Amann R."/>
            <person name="Jetten M.S.M."/>
            <person name="Mascher T."/>
            <person name="Medema M.H."/>
            <person name="Devos D.P."/>
            <person name="Kaster A.-K."/>
            <person name="Ovreas L."/>
            <person name="Rohde M."/>
            <person name="Galperin M.Y."/>
            <person name="Jogler C."/>
        </authorList>
    </citation>
    <scope>NUCLEOTIDE SEQUENCE [LARGE SCALE GENOMIC DNA]</scope>
    <source>
        <strain evidence="4 5">Poly24</strain>
    </source>
</reference>
<dbReference type="OrthoDB" id="9765647at2"/>
<feature type="region of interest" description="Disordered" evidence="2">
    <location>
        <begin position="1"/>
        <end position="21"/>
    </location>
</feature>
<dbReference type="PANTHER" id="PTHR22946">
    <property type="entry name" value="DIENELACTONE HYDROLASE DOMAIN-CONTAINING PROTEIN-RELATED"/>
    <property type="match status" value="1"/>
</dbReference>
<dbReference type="Pfam" id="PF10142">
    <property type="entry name" value="PhoPQ_related"/>
    <property type="match status" value="1"/>
</dbReference>
<keyword evidence="1 4" id="KW-0378">Hydrolase</keyword>
<dbReference type="InterPro" id="IPR009199">
    <property type="entry name" value="PhoPQ-act_pathogen-rel_PqaA"/>
</dbReference>
<dbReference type="EMBL" id="CP036348">
    <property type="protein sequence ID" value="QDV67113.1"/>
    <property type="molecule type" value="Genomic_DNA"/>
</dbReference>
<evidence type="ECO:0000256" key="1">
    <source>
        <dbReference type="ARBA" id="ARBA00022801"/>
    </source>
</evidence>
<name>A0A518JNJ9_9BACT</name>
<dbReference type="InterPro" id="IPR029058">
    <property type="entry name" value="AB_hydrolase_fold"/>
</dbReference>
<sequence>MNKSSPQRPPSQEWQYSDRQERPCYNIVSNDNESPSPPTVTMKRFLAFLLIPFIHHSVLTAQPRQDEDVAQALAAMVASAKQAPEMRWVDQSGPVHSLLYAGEDYRGKPTEVFAFYASPTTLGEAAADAKYPAVVLIHGGGGTAFAEWVWLWAKRGYVAIAMDLGGSRPSDPQFNPQTGVPIANQGYPANTRTRLENGGPNQGHSEKFDSIGGEASDDWPFHAAASVLRAHSLIRSFEDVDPERTAVTGISWGGYTTCLAASLDDRFKAAVPVYGCGFLHEGESVQKPSIDRLGDRRDDWVAVYDPGSQLRHCRVPILFVNGTNDIHYPLDSYQKSFDVVPGTKQMRIEVKMGHSHPAGWKPQEIGQFIDSYCRDGKALPVPGTPQIDGDVVTLQYASEVPPKSANLHYTTDSGPRAKRDWQTVPAKIDGQTITAPKPPADANTWFLALTDTRDAMVTTAVQFKD</sequence>
<evidence type="ECO:0000259" key="3">
    <source>
        <dbReference type="Pfam" id="PF05448"/>
    </source>
</evidence>
<feature type="domain" description="Acetyl xylan esterase" evidence="3">
    <location>
        <begin position="126"/>
        <end position="274"/>
    </location>
</feature>
<dbReference type="AlphaFoldDB" id="A0A518JNJ9"/>
<evidence type="ECO:0000256" key="2">
    <source>
        <dbReference type="SAM" id="MobiDB-lite"/>
    </source>
</evidence>
<dbReference type="InterPro" id="IPR008391">
    <property type="entry name" value="AXE1_dom"/>
</dbReference>
<feature type="region of interest" description="Disordered" evidence="2">
    <location>
        <begin position="191"/>
        <end position="211"/>
    </location>
</feature>
<accession>A0A518JNJ9</accession>
<dbReference type="Proteomes" id="UP000315082">
    <property type="component" value="Chromosome"/>
</dbReference>
<dbReference type="SUPFAM" id="SSF53474">
    <property type="entry name" value="alpha/beta-Hydrolases"/>
    <property type="match status" value="1"/>
</dbReference>
<feature type="compositionally biased region" description="Polar residues" evidence="2">
    <location>
        <begin position="1"/>
        <end position="15"/>
    </location>
</feature>
<dbReference type="Pfam" id="PF05448">
    <property type="entry name" value="AXE1"/>
    <property type="match status" value="1"/>
</dbReference>